<dbReference type="RefSeq" id="XP_013319706.1">
    <property type="nucleotide sequence ID" value="XM_013464252.1"/>
</dbReference>
<dbReference type="Gene3D" id="3.60.15.10">
    <property type="entry name" value="Ribonuclease Z/Hydroxyacylglutathione hydrolase-like"/>
    <property type="match status" value="1"/>
</dbReference>
<dbReference type="OrthoDB" id="449487at2759"/>
<dbReference type="Pfam" id="PF00753">
    <property type="entry name" value="Lactamase_B"/>
    <property type="match status" value="1"/>
</dbReference>
<evidence type="ECO:0000313" key="3">
    <source>
        <dbReference type="Proteomes" id="UP000054342"/>
    </source>
</evidence>
<proteinExistence type="predicted"/>
<dbReference type="AlphaFoldDB" id="A0A0D2DA01"/>
<evidence type="ECO:0000259" key="1">
    <source>
        <dbReference type="Pfam" id="PF00753"/>
    </source>
</evidence>
<keyword evidence="3" id="KW-1185">Reference proteome</keyword>
<feature type="domain" description="Metallo-beta-lactamase" evidence="1">
    <location>
        <begin position="36"/>
        <end position="143"/>
    </location>
</feature>
<gene>
    <name evidence="2" type="ORF">PV05_03597</name>
</gene>
<reference evidence="2 3" key="1">
    <citation type="submission" date="2015-01" db="EMBL/GenBank/DDBJ databases">
        <title>The Genome Sequence of Exophiala xenobiotica CBS118157.</title>
        <authorList>
            <consortium name="The Broad Institute Genomics Platform"/>
            <person name="Cuomo C."/>
            <person name="de Hoog S."/>
            <person name="Gorbushina A."/>
            <person name="Stielow B."/>
            <person name="Teixiera M."/>
            <person name="Abouelleil A."/>
            <person name="Chapman S.B."/>
            <person name="Priest M."/>
            <person name="Young S.K."/>
            <person name="Wortman J."/>
            <person name="Nusbaum C."/>
            <person name="Birren B."/>
        </authorList>
    </citation>
    <scope>NUCLEOTIDE SEQUENCE [LARGE SCALE GENOMIC DNA]</scope>
    <source>
        <strain evidence="2 3">CBS 118157</strain>
    </source>
</reference>
<accession>A0A0D2DA01</accession>
<dbReference type="Proteomes" id="UP000054342">
    <property type="component" value="Unassembled WGS sequence"/>
</dbReference>
<dbReference type="HOGENOM" id="CLU_1777476_0_0_1"/>
<dbReference type="InterPro" id="IPR036866">
    <property type="entry name" value="RibonucZ/Hydroxyglut_hydro"/>
</dbReference>
<organism evidence="2 3">
    <name type="scientific">Exophiala xenobiotica</name>
    <dbReference type="NCBI Taxonomy" id="348802"/>
    <lineage>
        <taxon>Eukaryota</taxon>
        <taxon>Fungi</taxon>
        <taxon>Dikarya</taxon>
        <taxon>Ascomycota</taxon>
        <taxon>Pezizomycotina</taxon>
        <taxon>Eurotiomycetes</taxon>
        <taxon>Chaetothyriomycetidae</taxon>
        <taxon>Chaetothyriales</taxon>
        <taxon>Herpotrichiellaceae</taxon>
        <taxon>Exophiala</taxon>
    </lineage>
</organism>
<protein>
    <recommendedName>
        <fullName evidence="1">Metallo-beta-lactamase domain-containing protein</fullName>
    </recommendedName>
</protein>
<dbReference type="EMBL" id="KN847318">
    <property type="protein sequence ID" value="KIW59122.1"/>
    <property type="molecule type" value="Genomic_DNA"/>
</dbReference>
<name>A0A0D2DA01_9EURO</name>
<dbReference type="GeneID" id="25325505"/>
<dbReference type="SUPFAM" id="SSF56281">
    <property type="entry name" value="Metallo-hydrolase/oxidoreductase"/>
    <property type="match status" value="1"/>
</dbReference>
<sequence length="146" mass="16036">MLSPPLLGYSTWGEKVGDISRRNATKPYFVQRLTERNEGVLVLDPPERQGENLLKAIAEITTLPVTAIVYSHNHADHILGAKDLVEAANKAGVSDVRIITSSKTVEKMELLNTSVLPPNESVEWSNGTTKFEGITLHPCLPPNPRL</sequence>
<dbReference type="InterPro" id="IPR001279">
    <property type="entry name" value="Metallo-B-lactamas"/>
</dbReference>
<evidence type="ECO:0000313" key="2">
    <source>
        <dbReference type="EMBL" id="KIW59122.1"/>
    </source>
</evidence>